<dbReference type="InterPro" id="IPR027806">
    <property type="entry name" value="HARBI1_dom"/>
</dbReference>
<evidence type="ECO:0000256" key="4">
    <source>
        <dbReference type="ARBA" id="ARBA00022722"/>
    </source>
</evidence>
<feature type="region of interest" description="Disordered" evidence="8">
    <location>
        <begin position="420"/>
        <end position="516"/>
    </location>
</feature>
<keyword evidence="7" id="KW-0539">Nucleus</keyword>
<feature type="compositionally biased region" description="Polar residues" evidence="8">
    <location>
        <begin position="502"/>
        <end position="516"/>
    </location>
</feature>
<keyword evidence="6" id="KW-0378">Hydrolase</keyword>
<keyword evidence="4" id="KW-0540">Nuclease</keyword>
<sequence length="624" mass="68077">MAAPSVLPVLLGSSLLFSALLAVSSLRLRRLRSLGSTRRFRSVLRRLRRRRSVLLLLGSRFCLRSSLPVPPSPRLWSKRRSCEFWDTLRRKDFTRREWDDNFRVAPETFDFLFSRLRSAIERRDTSMRRAVPPDVRLALTLWRLGAGSEYRAVELRFGVSRSTVCKILRDVCEAVVADLGPWFNTPPGCVPQGAAILPPPPPFISATGAAMLEPDVAMRAAIGAPEVRQGAAIATPEVTMRSAITPPEVRRRAAINAPEVRLQSAITPPEVRMGPAINTPEVAMGAAIAAPEAQPCSAIAPPPVPVFRPFPLPQLCGVLTRVRVPIRAPPDSASRYSAGSGWHAVTLQAVVDPVGLLWAVEVSPPGGGVRGSELYRELQRDNGRLGGAERDINGVRVRPFVLGRERDPLLPWLMRPYRERERGDEGSDVRGMGTRMGGEKQRGGGSDVSAAGNLRYDRRKQKVPRDQRPEVTCPGSDVRKRDRTQRDSGGLPEVSIVGTGSAACSTGTKRSGSPDVTSCATKRLRFNMAAAAARGSAMAAVRRLRSRWRCLQKRNDGDVSFLPTLIAACCLLHNVCTQRGDPVPPGSGNGAGMDSDGEEEEELPDQPEAEAWRLREAVADAMMG</sequence>
<feature type="domain" description="DDE Tnp4" evidence="9">
    <location>
        <begin position="521"/>
        <end position="574"/>
    </location>
</feature>
<evidence type="ECO:0000256" key="1">
    <source>
        <dbReference type="ARBA" id="ARBA00001968"/>
    </source>
</evidence>
<comment type="cofactor">
    <cofactor evidence="1">
        <name>a divalent metal cation</name>
        <dbReference type="ChEBI" id="CHEBI:60240"/>
    </cofactor>
</comment>
<name>A0A8C2Y5U8_COTJA</name>
<keyword evidence="11" id="KW-1185">Reference proteome</keyword>
<evidence type="ECO:0000256" key="8">
    <source>
        <dbReference type="SAM" id="MobiDB-lite"/>
    </source>
</evidence>
<comment type="subcellular location">
    <subcellularLocation>
        <location evidence="2">Nucleus</location>
    </subcellularLocation>
</comment>
<dbReference type="Pfam" id="PF13359">
    <property type="entry name" value="DDE_Tnp_4"/>
    <property type="match status" value="1"/>
</dbReference>
<keyword evidence="5" id="KW-0479">Metal-binding</keyword>
<evidence type="ECO:0000313" key="11">
    <source>
        <dbReference type="Proteomes" id="UP000694412"/>
    </source>
</evidence>
<evidence type="ECO:0000256" key="7">
    <source>
        <dbReference type="ARBA" id="ARBA00023242"/>
    </source>
</evidence>
<dbReference type="GO" id="GO:0005634">
    <property type="term" value="C:nucleus"/>
    <property type="evidence" value="ECO:0007669"/>
    <property type="project" value="UniProtKB-SubCell"/>
</dbReference>
<feature type="compositionally biased region" description="Acidic residues" evidence="8">
    <location>
        <begin position="595"/>
        <end position="608"/>
    </location>
</feature>
<evidence type="ECO:0000313" key="10">
    <source>
        <dbReference type="Ensembl" id="ENSCJPP00005002701.1"/>
    </source>
</evidence>
<dbReference type="PANTHER" id="PTHR22930">
    <property type="match status" value="1"/>
</dbReference>
<dbReference type="GeneTree" id="ENSGT00940000163250"/>
<dbReference type="GO" id="GO:0016787">
    <property type="term" value="F:hydrolase activity"/>
    <property type="evidence" value="ECO:0007669"/>
    <property type="project" value="UniProtKB-KW"/>
</dbReference>
<reference evidence="10" key="1">
    <citation type="submission" date="2025-08" db="UniProtKB">
        <authorList>
            <consortium name="Ensembl"/>
        </authorList>
    </citation>
    <scope>IDENTIFICATION</scope>
</reference>
<evidence type="ECO:0000256" key="6">
    <source>
        <dbReference type="ARBA" id="ARBA00022801"/>
    </source>
</evidence>
<dbReference type="Proteomes" id="UP000694412">
    <property type="component" value="Unassembled WGS sequence"/>
</dbReference>
<dbReference type="InterPro" id="IPR045249">
    <property type="entry name" value="HARBI1-like"/>
</dbReference>
<proteinExistence type="inferred from homology"/>
<feature type="compositionally biased region" description="Basic and acidic residues" evidence="8">
    <location>
        <begin position="477"/>
        <end position="486"/>
    </location>
</feature>
<reference evidence="10" key="2">
    <citation type="submission" date="2025-09" db="UniProtKB">
        <authorList>
            <consortium name="Ensembl"/>
        </authorList>
    </citation>
    <scope>IDENTIFICATION</scope>
</reference>
<evidence type="ECO:0000256" key="5">
    <source>
        <dbReference type="ARBA" id="ARBA00022723"/>
    </source>
</evidence>
<dbReference type="AlphaFoldDB" id="A0A8C2Y5U8"/>
<protein>
    <recommendedName>
        <fullName evidence="9">DDE Tnp4 domain-containing protein</fullName>
    </recommendedName>
</protein>
<evidence type="ECO:0000256" key="2">
    <source>
        <dbReference type="ARBA" id="ARBA00004123"/>
    </source>
</evidence>
<dbReference type="GO" id="GO:0046872">
    <property type="term" value="F:metal ion binding"/>
    <property type="evidence" value="ECO:0007669"/>
    <property type="project" value="UniProtKB-KW"/>
</dbReference>
<evidence type="ECO:0000259" key="9">
    <source>
        <dbReference type="Pfam" id="PF13359"/>
    </source>
</evidence>
<dbReference type="Ensembl" id="ENSCJPT00005005021.1">
    <property type="protein sequence ID" value="ENSCJPP00005002701.1"/>
    <property type="gene ID" value="ENSCJPG00005003015.1"/>
</dbReference>
<dbReference type="GO" id="GO:0004518">
    <property type="term" value="F:nuclease activity"/>
    <property type="evidence" value="ECO:0007669"/>
    <property type="project" value="UniProtKB-KW"/>
</dbReference>
<organism evidence="10 11">
    <name type="scientific">Coturnix japonica</name>
    <name type="common">Japanese quail</name>
    <name type="synonym">Coturnix coturnix japonica</name>
    <dbReference type="NCBI Taxonomy" id="93934"/>
    <lineage>
        <taxon>Eukaryota</taxon>
        <taxon>Metazoa</taxon>
        <taxon>Chordata</taxon>
        <taxon>Craniata</taxon>
        <taxon>Vertebrata</taxon>
        <taxon>Euteleostomi</taxon>
        <taxon>Archelosauria</taxon>
        <taxon>Archosauria</taxon>
        <taxon>Dinosauria</taxon>
        <taxon>Saurischia</taxon>
        <taxon>Theropoda</taxon>
        <taxon>Coelurosauria</taxon>
        <taxon>Aves</taxon>
        <taxon>Neognathae</taxon>
        <taxon>Galloanserae</taxon>
        <taxon>Galliformes</taxon>
        <taxon>Phasianidae</taxon>
        <taxon>Perdicinae</taxon>
        <taxon>Coturnix</taxon>
    </lineage>
</organism>
<dbReference type="PANTHER" id="PTHR22930:SF85">
    <property type="entry name" value="GH03217P-RELATED"/>
    <property type="match status" value="1"/>
</dbReference>
<accession>A0A8C2Y5U8</accession>
<feature type="region of interest" description="Disordered" evidence="8">
    <location>
        <begin position="580"/>
        <end position="624"/>
    </location>
</feature>
<evidence type="ECO:0000256" key="3">
    <source>
        <dbReference type="ARBA" id="ARBA00006958"/>
    </source>
</evidence>
<comment type="similarity">
    <text evidence="3">Belongs to the HARBI1 family.</text>
</comment>